<organism evidence="3 4">
    <name type="scientific">Temnothorax longispinosus</name>
    <dbReference type="NCBI Taxonomy" id="300112"/>
    <lineage>
        <taxon>Eukaryota</taxon>
        <taxon>Metazoa</taxon>
        <taxon>Ecdysozoa</taxon>
        <taxon>Arthropoda</taxon>
        <taxon>Hexapoda</taxon>
        <taxon>Insecta</taxon>
        <taxon>Pterygota</taxon>
        <taxon>Neoptera</taxon>
        <taxon>Endopterygota</taxon>
        <taxon>Hymenoptera</taxon>
        <taxon>Apocrita</taxon>
        <taxon>Aculeata</taxon>
        <taxon>Formicoidea</taxon>
        <taxon>Formicidae</taxon>
        <taxon>Myrmicinae</taxon>
        <taxon>Temnothorax</taxon>
    </lineage>
</organism>
<name>A0A4S2KCI0_9HYME</name>
<evidence type="ECO:0000313" key="3">
    <source>
        <dbReference type="EMBL" id="TGZ46496.1"/>
    </source>
</evidence>
<dbReference type="AlphaFoldDB" id="A0A4S2KCI0"/>
<gene>
    <name evidence="3" type="ORF">DBV15_11692</name>
</gene>
<feature type="non-terminal residue" evidence="3">
    <location>
        <position position="563"/>
    </location>
</feature>
<evidence type="ECO:0000259" key="2">
    <source>
        <dbReference type="Pfam" id="PF10551"/>
    </source>
</evidence>
<sequence length="563" mass="65880">MYMEEICEKNPGTTIYVYNDYTYNKDSRNPNILRCNTRRSSKCSGTLKIDNNGEVRLVQDHTHIQTKWKVTQFTMKQEMLQLCRDTASPLKEIFDNVCRKYPEIAATLSYATLKPTLYRERIKLRPSLPKDMETLIANVSTYEPLERFYKGNVTCRDGKKALIFSSNELLQELQSSTELYVDGTFNGIATIFILSESRSSNMYRAIWNKVIELVPMIRQNLKFIMSDYEMAAMKVINEQFPAVETHGCWFHYNQALLRRWRRLGLTDAPRIVLSMTMTMALAPSDCFEEALSFIQFEADQISHEYPTINDFLAYVRKTWLPLASKVSVYDCPVRTNNITESFHNVVGRKFSKAHENVWNFLDNLRKLIIDEELKLKRLKTTETNGHRTSIKNKNRDNKILDIQKYFAARRLPLNNFLRFFSDGCENIVKKFLSKECNSHSTSDEDSDRMYSETNTLQNTENNAKINVERIPLQELNCDERNSSRVECHKRKQEVSEENTDKENLNGEYKNSQKQNKLPKLRELHVALQRIDEVPKEQTVKKNKPLRKNRKKKICRACCSTCIE</sequence>
<accession>A0A4S2KCI0</accession>
<reference evidence="3 4" key="1">
    <citation type="journal article" date="2019" name="Philos. Trans. R. Soc. Lond., B, Biol. Sci.">
        <title>Ant behaviour and brain gene expression of defending hosts depend on the ecological success of the intruding social parasite.</title>
        <authorList>
            <person name="Kaur R."/>
            <person name="Stoldt M."/>
            <person name="Jongepier E."/>
            <person name="Feldmeyer B."/>
            <person name="Menzel F."/>
            <person name="Bornberg-Bauer E."/>
            <person name="Foitzik S."/>
        </authorList>
    </citation>
    <scope>NUCLEOTIDE SEQUENCE [LARGE SCALE GENOMIC DNA]</scope>
    <source>
        <tissue evidence="3">Whole body</tissue>
    </source>
</reference>
<feature type="domain" description="MULE transposase" evidence="2">
    <location>
        <begin position="188"/>
        <end position="254"/>
    </location>
</feature>
<evidence type="ECO:0000256" key="1">
    <source>
        <dbReference type="SAM" id="MobiDB-lite"/>
    </source>
</evidence>
<dbReference type="EMBL" id="QBLH01002873">
    <property type="protein sequence ID" value="TGZ46496.1"/>
    <property type="molecule type" value="Genomic_DNA"/>
</dbReference>
<dbReference type="Proteomes" id="UP000310200">
    <property type="component" value="Unassembled WGS sequence"/>
</dbReference>
<dbReference type="Gene3D" id="2.20.25.240">
    <property type="match status" value="1"/>
</dbReference>
<keyword evidence="4" id="KW-1185">Reference proteome</keyword>
<evidence type="ECO:0000313" key="4">
    <source>
        <dbReference type="Proteomes" id="UP000310200"/>
    </source>
</evidence>
<dbReference type="InterPro" id="IPR018289">
    <property type="entry name" value="MULE_transposase_dom"/>
</dbReference>
<protein>
    <recommendedName>
        <fullName evidence="2">MULE transposase domain-containing protein</fullName>
    </recommendedName>
</protein>
<proteinExistence type="predicted"/>
<comment type="caution">
    <text evidence="3">The sequence shown here is derived from an EMBL/GenBank/DDBJ whole genome shotgun (WGS) entry which is preliminary data.</text>
</comment>
<feature type="region of interest" description="Disordered" evidence="1">
    <location>
        <begin position="488"/>
        <end position="516"/>
    </location>
</feature>
<dbReference type="Pfam" id="PF10551">
    <property type="entry name" value="MULE"/>
    <property type="match status" value="1"/>
</dbReference>
<feature type="compositionally biased region" description="Basic and acidic residues" evidence="1">
    <location>
        <begin position="488"/>
        <end position="504"/>
    </location>
</feature>